<evidence type="ECO:0000313" key="1">
    <source>
        <dbReference type="EMBL" id="PJC56481.1"/>
    </source>
</evidence>
<evidence type="ECO:0008006" key="3">
    <source>
        <dbReference type="Google" id="ProtNLM"/>
    </source>
</evidence>
<gene>
    <name evidence="1" type="ORF">CO026_00060</name>
</gene>
<comment type="caution">
    <text evidence="1">The sequence shown here is derived from an EMBL/GenBank/DDBJ whole genome shotgun (WGS) entry which is preliminary data.</text>
</comment>
<dbReference type="AlphaFoldDB" id="A0A2M8FFW2"/>
<organism evidence="1 2">
    <name type="scientific">Candidatus Kaiserbacteria bacterium CG_4_9_14_0_2_um_filter_41_32</name>
    <dbReference type="NCBI Taxonomy" id="1974601"/>
    <lineage>
        <taxon>Bacteria</taxon>
        <taxon>Candidatus Kaiseribacteriota</taxon>
    </lineage>
</organism>
<protein>
    <recommendedName>
        <fullName evidence="3">Mutator family transposase</fullName>
    </recommendedName>
</protein>
<proteinExistence type="predicted"/>
<dbReference type="EMBL" id="PFRD01000003">
    <property type="protein sequence ID" value="PJC56481.1"/>
    <property type="molecule type" value="Genomic_DNA"/>
</dbReference>
<sequence length="184" mass="21569">MSGEKVAHYRYGRKILEERGWTFQAVVVDGRRGLATVFQDIPTQICHFHQMKTVTKYLTRRPETPAGQELRSIMLTLTKSSEREFAGLLSSWHKQWRDFISEKTEVLGTKHWYYTHKKIRSAYKSLETNLPFLFTYQKYPKLNIPNTTNTIDGYFASVKKKVAAHHGLRKDRRYRVISELLKGG</sequence>
<accession>A0A2M8FFW2</accession>
<reference evidence="2" key="1">
    <citation type="submission" date="2017-09" db="EMBL/GenBank/DDBJ databases">
        <title>Depth-based differentiation of microbial function through sediment-hosted aquifers and enrichment of novel symbionts in the deep terrestrial subsurface.</title>
        <authorList>
            <person name="Probst A.J."/>
            <person name="Ladd B."/>
            <person name="Jarett J.K."/>
            <person name="Geller-Mcgrath D.E."/>
            <person name="Sieber C.M.K."/>
            <person name="Emerson J.B."/>
            <person name="Anantharaman K."/>
            <person name="Thomas B.C."/>
            <person name="Malmstrom R."/>
            <person name="Stieglmeier M."/>
            <person name="Klingl A."/>
            <person name="Woyke T."/>
            <person name="Ryan C.M."/>
            <person name="Banfield J.F."/>
        </authorList>
    </citation>
    <scope>NUCLEOTIDE SEQUENCE [LARGE SCALE GENOMIC DNA]</scope>
</reference>
<name>A0A2M8FFW2_9BACT</name>
<dbReference type="Proteomes" id="UP000230391">
    <property type="component" value="Unassembled WGS sequence"/>
</dbReference>
<evidence type="ECO:0000313" key="2">
    <source>
        <dbReference type="Proteomes" id="UP000230391"/>
    </source>
</evidence>